<gene>
    <name evidence="2" type="ORF">SAMN05443432_101110</name>
</gene>
<dbReference type="EMBL" id="FRCB01000001">
    <property type="protein sequence ID" value="SHL31500.1"/>
    <property type="molecule type" value="Genomic_DNA"/>
</dbReference>
<dbReference type="InterPro" id="IPR009506">
    <property type="entry name" value="YjiS-like"/>
</dbReference>
<accession>A0A1M6ZM43</accession>
<dbReference type="Pfam" id="PF06568">
    <property type="entry name" value="YjiS-like"/>
    <property type="match status" value="1"/>
</dbReference>
<evidence type="ECO:0000259" key="1">
    <source>
        <dbReference type="Pfam" id="PF06568"/>
    </source>
</evidence>
<dbReference type="RefSeq" id="WP_007816733.1">
    <property type="nucleotide sequence ID" value="NZ_FRCB01000001.1"/>
</dbReference>
<sequence>MSAIDTSRPAAPGLRGVLAHLLHSFASWNDARATRSALSKLTDRELDDIGLTRGDIDTVARNL</sequence>
<reference evidence="2 3" key="1">
    <citation type="submission" date="2016-11" db="EMBL/GenBank/DDBJ databases">
        <authorList>
            <person name="Varghese N."/>
            <person name="Submissions S."/>
        </authorList>
    </citation>
    <scope>NUCLEOTIDE SEQUENCE [LARGE SCALE GENOMIC DNA]</scope>
    <source>
        <strain evidence="2 3">DSM 28249</strain>
    </source>
</reference>
<proteinExistence type="predicted"/>
<evidence type="ECO:0000313" key="3">
    <source>
        <dbReference type="Proteomes" id="UP000322545"/>
    </source>
</evidence>
<feature type="domain" description="YjiS-like" evidence="1">
    <location>
        <begin position="21"/>
        <end position="57"/>
    </location>
</feature>
<evidence type="ECO:0000313" key="2">
    <source>
        <dbReference type="EMBL" id="SHL31500.1"/>
    </source>
</evidence>
<dbReference type="Proteomes" id="UP000322545">
    <property type="component" value="Unassembled WGS sequence"/>
</dbReference>
<organism evidence="2 3">
    <name type="scientific">Roseovarius litoreus</name>
    <dbReference type="NCBI Taxonomy" id="1155722"/>
    <lineage>
        <taxon>Bacteria</taxon>
        <taxon>Pseudomonadati</taxon>
        <taxon>Pseudomonadota</taxon>
        <taxon>Alphaproteobacteria</taxon>
        <taxon>Rhodobacterales</taxon>
        <taxon>Roseobacteraceae</taxon>
        <taxon>Roseovarius</taxon>
    </lineage>
</organism>
<dbReference type="AlphaFoldDB" id="A0A1M6ZM43"/>
<protein>
    <submittedName>
        <fullName evidence="2">Uncharacterized conserved protein YjiS, DUF1127 family</fullName>
    </submittedName>
</protein>
<keyword evidence="3" id="KW-1185">Reference proteome</keyword>
<name>A0A1M6ZM43_9RHOB</name>